<gene>
    <name evidence="3" type="ORF">BES08_07140</name>
</gene>
<organism evidence="3 4">
    <name type="scientific">Novosphingobium resinovorum</name>
    <dbReference type="NCBI Taxonomy" id="158500"/>
    <lineage>
        <taxon>Bacteria</taxon>
        <taxon>Pseudomonadati</taxon>
        <taxon>Pseudomonadota</taxon>
        <taxon>Alphaproteobacteria</taxon>
        <taxon>Sphingomonadales</taxon>
        <taxon>Sphingomonadaceae</taxon>
        <taxon>Novosphingobium</taxon>
    </lineage>
</organism>
<dbReference type="EMBL" id="CP017075">
    <property type="protein sequence ID" value="AOR76544.1"/>
    <property type="molecule type" value="Genomic_DNA"/>
</dbReference>
<feature type="compositionally biased region" description="Acidic residues" evidence="2">
    <location>
        <begin position="118"/>
        <end position="127"/>
    </location>
</feature>
<evidence type="ECO:0000313" key="3">
    <source>
        <dbReference type="EMBL" id="AOR76544.1"/>
    </source>
</evidence>
<keyword evidence="1" id="KW-0175">Coiled coil</keyword>
<dbReference type="AlphaFoldDB" id="A0A1D8A372"/>
<evidence type="ECO:0000256" key="2">
    <source>
        <dbReference type="SAM" id="MobiDB-lite"/>
    </source>
</evidence>
<feature type="coiled-coil region" evidence="1">
    <location>
        <begin position="56"/>
        <end position="83"/>
    </location>
</feature>
<feature type="region of interest" description="Disordered" evidence="2">
    <location>
        <begin position="101"/>
        <end position="127"/>
    </location>
</feature>
<keyword evidence="4" id="KW-1185">Reference proteome</keyword>
<accession>A0A1D8A372</accession>
<dbReference type="Proteomes" id="UP000094626">
    <property type="component" value="Chromosome"/>
</dbReference>
<name>A0A1D8A372_9SPHN</name>
<reference evidence="4" key="1">
    <citation type="journal article" date="2017" name="J. Biotechnol.">
        <title>Complete genome sequence of Novosphingobium resinovorum SA1, a versatile xenobiotic-degrading bacterium capable of utilizing sulfanilic acid.</title>
        <authorList>
            <person name="Hegedus B."/>
            <person name="Kos P.B."/>
            <person name="Balint B."/>
            <person name="Maroti G."/>
            <person name="Gan H.M."/>
            <person name="Perei K."/>
            <person name="Rakhely G."/>
        </authorList>
    </citation>
    <scope>NUCLEOTIDE SEQUENCE [LARGE SCALE GENOMIC DNA]</scope>
    <source>
        <strain evidence="4">SA1</strain>
    </source>
</reference>
<feature type="compositionally biased region" description="Acidic residues" evidence="2">
    <location>
        <begin position="102"/>
        <end position="111"/>
    </location>
</feature>
<proteinExistence type="predicted"/>
<dbReference type="RefSeq" id="WP_069707955.1">
    <property type="nucleotide sequence ID" value="NZ_CP017075.1"/>
</dbReference>
<evidence type="ECO:0000313" key="4">
    <source>
        <dbReference type="Proteomes" id="UP000094626"/>
    </source>
</evidence>
<dbReference type="KEGG" id="nre:BES08_07140"/>
<sequence length="127" mass="13927">MAAVTPLEDLLRAVSLQRGRIALDRLPDGEWGAGIYPFDNSHPSFHHLGNTHGDPVDALRAALIGFEREERDLERRYQAALRETGEHNARRRAAMAAVFTEPDADDSDSFEDAVAPGADDDFGDLLG</sequence>
<protein>
    <submittedName>
        <fullName evidence="3">Uncharacterized protein</fullName>
    </submittedName>
</protein>
<evidence type="ECO:0000256" key="1">
    <source>
        <dbReference type="SAM" id="Coils"/>
    </source>
</evidence>